<dbReference type="OrthoDB" id="4187154at2759"/>
<name>A0A0D8X840_DICVI</name>
<evidence type="ECO:0000256" key="1">
    <source>
        <dbReference type="ARBA" id="ARBA00004123"/>
    </source>
</evidence>
<accession>A0A0D8X840</accession>
<evidence type="ECO:0000313" key="3">
    <source>
        <dbReference type="EMBL" id="KJH40720.1"/>
    </source>
</evidence>
<organism evidence="3 4">
    <name type="scientific">Dictyocaulus viviparus</name>
    <name type="common">Bovine lungworm</name>
    <dbReference type="NCBI Taxonomy" id="29172"/>
    <lineage>
        <taxon>Eukaryota</taxon>
        <taxon>Metazoa</taxon>
        <taxon>Ecdysozoa</taxon>
        <taxon>Nematoda</taxon>
        <taxon>Chromadorea</taxon>
        <taxon>Rhabditida</taxon>
        <taxon>Rhabditina</taxon>
        <taxon>Rhabditomorpha</taxon>
        <taxon>Strongyloidea</taxon>
        <taxon>Metastrongylidae</taxon>
        <taxon>Dictyocaulus</taxon>
    </lineage>
</organism>
<evidence type="ECO:0000313" key="4">
    <source>
        <dbReference type="Proteomes" id="UP000053766"/>
    </source>
</evidence>
<gene>
    <name evidence="3" type="ORF">DICVIV_13317</name>
</gene>
<reference evidence="4" key="2">
    <citation type="journal article" date="2016" name="Sci. Rep.">
        <title>Dictyocaulus viviparus genome, variome and transcriptome elucidate lungworm biology and support future intervention.</title>
        <authorList>
            <person name="McNulty S.N."/>
            <person name="Strube C."/>
            <person name="Rosa B.A."/>
            <person name="Martin J.C."/>
            <person name="Tyagi R."/>
            <person name="Choi Y.J."/>
            <person name="Wang Q."/>
            <person name="Hallsworth Pepin K."/>
            <person name="Zhang X."/>
            <person name="Ozersky P."/>
            <person name="Wilson R.K."/>
            <person name="Sternberg P.W."/>
            <person name="Gasser R.B."/>
            <person name="Mitreva M."/>
        </authorList>
    </citation>
    <scope>NUCLEOTIDE SEQUENCE [LARGE SCALE GENOMIC DNA]</scope>
    <source>
        <strain evidence="4">HannoverDv2000</strain>
    </source>
</reference>
<dbReference type="Proteomes" id="UP000053766">
    <property type="component" value="Unassembled WGS sequence"/>
</dbReference>
<dbReference type="InterPro" id="IPR005542">
    <property type="entry name" value="PBX_PBC_dom"/>
</dbReference>
<dbReference type="Gene3D" id="1.10.10.60">
    <property type="entry name" value="Homeodomain-like"/>
    <property type="match status" value="1"/>
</dbReference>
<evidence type="ECO:0000259" key="2">
    <source>
        <dbReference type="PROSITE" id="PS51978"/>
    </source>
</evidence>
<dbReference type="GO" id="GO:0005634">
    <property type="term" value="C:nucleus"/>
    <property type="evidence" value="ECO:0007669"/>
    <property type="project" value="UniProtKB-SubCell"/>
</dbReference>
<dbReference type="Pfam" id="PF03792">
    <property type="entry name" value="PBC"/>
    <property type="match status" value="1"/>
</dbReference>
<dbReference type="STRING" id="29172.A0A0D8X840"/>
<feature type="domain" description="PBC" evidence="2">
    <location>
        <begin position="1"/>
        <end position="183"/>
    </location>
</feature>
<keyword evidence="4" id="KW-1185">Reference proteome</keyword>
<dbReference type="GO" id="GO:0003700">
    <property type="term" value="F:DNA-binding transcription factor activity"/>
    <property type="evidence" value="ECO:0007669"/>
    <property type="project" value="InterPro"/>
</dbReference>
<proteinExistence type="predicted"/>
<protein>
    <recommendedName>
        <fullName evidence="2">PBC domain-containing protein</fullName>
    </recommendedName>
</protein>
<dbReference type="AlphaFoldDB" id="A0A0D8X840"/>
<reference evidence="3 4" key="1">
    <citation type="submission" date="2013-11" db="EMBL/GenBank/DDBJ databases">
        <title>Draft genome of the bovine lungworm Dictyocaulus viviparus.</title>
        <authorList>
            <person name="Mitreva M."/>
        </authorList>
    </citation>
    <scope>NUCLEOTIDE SEQUENCE [LARGE SCALE GENOMIC DNA]</scope>
    <source>
        <strain evidence="3 4">HannoverDv2000</strain>
    </source>
</reference>
<comment type="subcellular location">
    <subcellularLocation>
        <location evidence="1">Nucleus</location>
    </subcellularLocation>
</comment>
<dbReference type="EMBL" id="KN717037">
    <property type="protein sequence ID" value="KJH40720.1"/>
    <property type="molecule type" value="Genomic_DNA"/>
</dbReference>
<dbReference type="PROSITE" id="PS51978">
    <property type="entry name" value="PBC"/>
    <property type="match status" value="1"/>
</dbReference>
<sequence length="238" mass="28142">MEALLLRLNDAMNVNPNEAPRVYYEMSNSKYRQALMEVFVERKEFIRAQLDPTFYEIQPPSDQINQMLKKRKLQKVLDNPILPICQEDEIDEETEKLEEVYLNKMGELKNLLHSNLQELQQGCERIKADFCRVLRSQQMLRPIDHQDLSRALESIRRKHEITEIETKQTIANSVMLVQTRIAEATKRRRNFSKEAIAILQQYYDNHLAHPYPNQATLYHQSNNRITKNDAKFTPNNEV</sequence>